<keyword evidence="2" id="KW-1133">Transmembrane helix</keyword>
<evidence type="ECO:0008006" key="5">
    <source>
        <dbReference type="Google" id="ProtNLM"/>
    </source>
</evidence>
<keyword evidence="4" id="KW-1185">Reference proteome</keyword>
<dbReference type="EMBL" id="JBJUIK010000013">
    <property type="protein sequence ID" value="KAL3507991.1"/>
    <property type="molecule type" value="Genomic_DNA"/>
</dbReference>
<dbReference type="SUPFAM" id="SSF48371">
    <property type="entry name" value="ARM repeat"/>
    <property type="match status" value="1"/>
</dbReference>
<name>A0ABD2YM40_9GENT</name>
<evidence type="ECO:0000256" key="1">
    <source>
        <dbReference type="ARBA" id="ARBA00022737"/>
    </source>
</evidence>
<feature type="transmembrane region" description="Helical" evidence="2">
    <location>
        <begin position="81"/>
        <end position="104"/>
    </location>
</feature>
<keyword evidence="2" id="KW-0812">Transmembrane</keyword>
<sequence length="836" mass="94012">MDPTSSIDSEGSIHLQICELNAKISDTGSSTILEPQSSIETKNTSSTTVNSGIEASQTQAIRAPEKKLTLFALRLAVLEKAATGLGTLGFIWATVVLLGGFAITLDKTDFWYITIILLIEGTRIFSRSHELEWQHQATWSIADVGISSFNALRSSSHFIIRTFKKIFRPIVAVGNPRRRNSREIIAQSIHQANRKSWHQQKMPTRTWNSSEVPLIPYAPWVFISRNISKVLYWLQLASATACVVLSLMKLIERNFGEVSKGDTDKKNRKAALIIFYSLALAEALLFLLEKAYWEWNVIFRKILDEVSKECELEPSGLIAIRRFFYDAYSKCVYGSIFDGLKMDMVSFAMDLLASNSPDEQLMGAQILEKFSKSKRFSDDTLQKIGINLSVMERLVEMLNWKDPEEEEIRKSAAEIVAHLAGKKQNSLRVAGIPGAMESISSLLHISRSFGDAADEIAEKRIIFDDEHYSFWTFNHLGLTILKKLARDHDNCGKMGNTRGLLPKIIDCTHAGERLLTHEAATSSQILTVKRSLQVVKMLSSTTGATGKQLRKEISEIVFTISNIRDILIYGERHPKLQKLGIDILRNLGMEEDATERIGGTGGVLKELFNIFFKQVTDEKHKDVKIAAGAALSMLTFESKFNCLRILKLNVTEKLVEALEDPILRINAARILRNLCAFSGADSFDQLKDLIVAGPAVLQAIMTEEIKLQEVMIGLAACVFKFMTSWESRIVFKKASIQEAEVANKLVETLKQYKYPSVKVPRMRRFVVELAIWMMNDKKTNIRIFKNLGMEVQLEYMMDTISDIESFNIFSGTVGLSRHRTTIHSLVETAMQLLAGG</sequence>
<dbReference type="SMART" id="SM00185">
    <property type="entry name" value="ARM"/>
    <property type="match status" value="2"/>
</dbReference>
<dbReference type="InterPro" id="IPR000225">
    <property type="entry name" value="Armadillo"/>
</dbReference>
<accession>A0ABD2YM40</accession>
<dbReference type="InterPro" id="IPR011989">
    <property type="entry name" value="ARM-like"/>
</dbReference>
<dbReference type="Gene3D" id="1.25.10.10">
    <property type="entry name" value="Leucine-rich Repeat Variant"/>
    <property type="match status" value="1"/>
</dbReference>
<reference evidence="3 4" key="1">
    <citation type="submission" date="2024-11" db="EMBL/GenBank/DDBJ databases">
        <title>A near-complete genome assembly of Cinchona calisaya.</title>
        <authorList>
            <person name="Lian D.C."/>
            <person name="Zhao X.W."/>
            <person name="Wei L."/>
        </authorList>
    </citation>
    <scope>NUCLEOTIDE SEQUENCE [LARGE SCALE GENOMIC DNA]</scope>
    <source>
        <tissue evidence="3">Nenye</tissue>
    </source>
</reference>
<evidence type="ECO:0000256" key="2">
    <source>
        <dbReference type="SAM" id="Phobius"/>
    </source>
</evidence>
<dbReference type="PANTHER" id="PTHR33115:SF50">
    <property type="entry name" value="ARM REPEAT SUPERFAMILY PROTEIN"/>
    <property type="match status" value="1"/>
</dbReference>
<dbReference type="AlphaFoldDB" id="A0ABD2YM40"/>
<dbReference type="PANTHER" id="PTHR33115">
    <property type="entry name" value="ARM REPEAT SUPERFAMILY PROTEIN"/>
    <property type="match status" value="1"/>
</dbReference>
<organism evidence="3 4">
    <name type="scientific">Cinchona calisaya</name>
    <dbReference type="NCBI Taxonomy" id="153742"/>
    <lineage>
        <taxon>Eukaryota</taxon>
        <taxon>Viridiplantae</taxon>
        <taxon>Streptophyta</taxon>
        <taxon>Embryophyta</taxon>
        <taxon>Tracheophyta</taxon>
        <taxon>Spermatophyta</taxon>
        <taxon>Magnoliopsida</taxon>
        <taxon>eudicotyledons</taxon>
        <taxon>Gunneridae</taxon>
        <taxon>Pentapetalae</taxon>
        <taxon>asterids</taxon>
        <taxon>lamiids</taxon>
        <taxon>Gentianales</taxon>
        <taxon>Rubiaceae</taxon>
        <taxon>Cinchonoideae</taxon>
        <taxon>Cinchoneae</taxon>
        <taxon>Cinchona</taxon>
    </lineage>
</organism>
<evidence type="ECO:0000313" key="3">
    <source>
        <dbReference type="EMBL" id="KAL3507991.1"/>
    </source>
</evidence>
<dbReference type="InterPro" id="IPR016024">
    <property type="entry name" value="ARM-type_fold"/>
</dbReference>
<evidence type="ECO:0000313" key="4">
    <source>
        <dbReference type="Proteomes" id="UP001630127"/>
    </source>
</evidence>
<feature type="transmembrane region" description="Helical" evidence="2">
    <location>
        <begin position="270"/>
        <end position="288"/>
    </location>
</feature>
<keyword evidence="1" id="KW-0677">Repeat</keyword>
<comment type="caution">
    <text evidence="3">The sequence shown here is derived from an EMBL/GenBank/DDBJ whole genome shotgun (WGS) entry which is preliminary data.</text>
</comment>
<protein>
    <recommendedName>
        <fullName evidence="5">ARM repeat superfamily protein</fullName>
    </recommendedName>
</protein>
<dbReference type="Proteomes" id="UP001630127">
    <property type="component" value="Unassembled WGS sequence"/>
</dbReference>
<keyword evidence="2" id="KW-0472">Membrane</keyword>
<gene>
    <name evidence="3" type="ORF">ACH5RR_033373</name>
</gene>
<proteinExistence type="predicted"/>